<comment type="subcellular location">
    <subcellularLocation>
        <location evidence="1">Cell membrane</location>
        <topology evidence="1">Multi-pass membrane protein</topology>
    </subcellularLocation>
</comment>
<feature type="transmembrane region" description="Helical" evidence="6">
    <location>
        <begin position="39"/>
        <end position="63"/>
    </location>
</feature>
<gene>
    <name evidence="7" type="ORF">ACFQNG_05860</name>
</gene>
<feature type="transmembrane region" description="Helical" evidence="6">
    <location>
        <begin position="375"/>
        <end position="395"/>
    </location>
</feature>
<feature type="transmembrane region" description="Helical" evidence="6">
    <location>
        <begin position="83"/>
        <end position="111"/>
    </location>
</feature>
<keyword evidence="8" id="KW-1185">Reference proteome</keyword>
<accession>A0ABW2RI45</accession>
<feature type="transmembrane region" description="Helical" evidence="6">
    <location>
        <begin position="7"/>
        <end position="33"/>
    </location>
</feature>
<dbReference type="SUPFAM" id="SSF103473">
    <property type="entry name" value="MFS general substrate transporter"/>
    <property type="match status" value="1"/>
</dbReference>
<proteinExistence type="predicted"/>
<evidence type="ECO:0000256" key="1">
    <source>
        <dbReference type="ARBA" id="ARBA00004651"/>
    </source>
</evidence>
<protein>
    <submittedName>
        <fullName evidence="7">MFS transporter</fullName>
    </submittedName>
</protein>
<keyword evidence="5 6" id="KW-0472">Membrane</keyword>
<reference evidence="8" key="1">
    <citation type="journal article" date="2019" name="Int. J. Syst. Evol. Microbiol.">
        <title>The Global Catalogue of Microorganisms (GCM) 10K type strain sequencing project: providing services to taxonomists for standard genome sequencing and annotation.</title>
        <authorList>
            <consortium name="The Broad Institute Genomics Platform"/>
            <consortium name="The Broad Institute Genome Sequencing Center for Infectious Disease"/>
            <person name="Wu L."/>
            <person name="Ma J."/>
        </authorList>
    </citation>
    <scope>NUCLEOTIDE SEQUENCE [LARGE SCALE GENOMIC DNA]</scope>
    <source>
        <strain evidence="8">CGMCC 1.12942</strain>
    </source>
</reference>
<feature type="transmembrane region" description="Helical" evidence="6">
    <location>
        <begin position="284"/>
        <end position="302"/>
    </location>
</feature>
<evidence type="ECO:0000256" key="4">
    <source>
        <dbReference type="ARBA" id="ARBA00022989"/>
    </source>
</evidence>
<evidence type="ECO:0000256" key="5">
    <source>
        <dbReference type="ARBA" id="ARBA00023136"/>
    </source>
</evidence>
<evidence type="ECO:0000256" key="2">
    <source>
        <dbReference type="ARBA" id="ARBA00022475"/>
    </source>
</evidence>
<name>A0ABW2RI45_9BACL</name>
<dbReference type="InterPro" id="IPR036259">
    <property type="entry name" value="MFS_trans_sf"/>
</dbReference>
<dbReference type="EMBL" id="JBHTBW010000015">
    <property type="protein sequence ID" value="MFC7440671.1"/>
    <property type="molecule type" value="Genomic_DNA"/>
</dbReference>
<dbReference type="PANTHER" id="PTHR23513:SF19">
    <property type="entry name" value="MAJOR FACILITATOR SUPERFAMILY (MFS) PROFILE DOMAIN-CONTAINING PROTEIN"/>
    <property type="match status" value="1"/>
</dbReference>
<dbReference type="PANTHER" id="PTHR23513">
    <property type="entry name" value="INTEGRAL MEMBRANE EFFLUX PROTEIN-RELATED"/>
    <property type="match status" value="1"/>
</dbReference>
<dbReference type="Pfam" id="PF07690">
    <property type="entry name" value="MFS_1"/>
    <property type="match status" value="1"/>
</dbReference>
<feature type="transmembrane region" description="Helical" evidence="6">
    <location>
        <begin position="255"/>
        <end position="275"/>
    </location>
</feature>
<sequence>MKWPRSFLFLWSGQTMANLADSFYIQGIVLFIYHATHSAAYAAFVPVIRLGAMMASGLIAPLLMERMPLLRLLKLSQLGQTCFLALMILIIPHVGSSFLAICVFIALTSFFDGWSNPSRNALTPRLVSEEQWVKANSLTATTDQLVLLIGWGLGGLLVTLFSPISILWLTVSLFAFSAFTLFGISDPMQNADSAATEPQANRWETLQEGWRHLFTHPLLKRLIAMDIFDFAAGGVWAGAVMLAFVTQVLQAGEEWWNFLNGTYFAGTMLGGFIALKWSKWVDHHLLLCLFIGGLSMFGFTFIYAISPWPLVSLMLCLLMGPPNQTKEIAKRTLYQSSVSLEMMPKVFAAQNMVSYALFSLSVLVMGWIVDVLSAQAAYLVATGLYAVSFVISVSLRRHAINPEHKTGARVG</sequence>
<feature type="transmembrane region" description="Helical" evidence="6">
    <location>
        <begin position="346"/>
        <end position="369"/>
    </location>
</feature>
<dbReference type="InterPro" id="IPR011701">
    <property type="entry name" value="MFS"/>
</dbReference>
<dbReference type="Proteomes" id="UP001596500">
    <property type="component" value="Unassembled WGS sequence"/>
</dbReference>
<keyword evidence="4 6" id="KW-1133">Transmembrane helix</keyword>
<comment type="caution">
    <text evidence="7">The sequence shown here is derived from an EMBL/GenBank/DDBJ whole genome shotgun (WGS) entry which is preliminary data.</text>
</comment>
<dbReference type="Gene3D" id="1.20.1250.20">
    <property type="entry name" value="MFS general substrate transporter like domains"/>
    <property type="match status" value="1"/>
</dbReference>
<dbReference type="RefSeq" id="WP_379863948.1">
    <property type="nucleotide sequence ID" value="NZ_JBHTBW010000015.1"/>
</dbReference>
<evidence type="ECO:0000256" key="3">
    <source>
        <dbReference type="ARBA" id="ARBA00022692"/>
    </source>
</evidence>
<keyword evidence="3 6" id="KW-0812">Transmembrane</keyword>
<keyword evidence="2" id="KW-1003">Cell membrane</keyword>
<organism evidence="7 8">
    <name type="scientific">Laceyella putida</name>
    <dbReference type="NCBI Taxonomy" id="110101"/>
    <lineage>
        <taxon>Bacteria</taxon>
        <taxon>Bacillati</taxon>
        <taxon>Bacillota</taxon>
        <taxon>Bacilli</taxon>
        <taxon>Bacillales</taxon>
        <taxon>Thermoactinomycetaceae</taxon>
        <taxon>Laceyella</taxon>
    </lineage>
</organism>
<feature type="transmembrane region" description="Helical" evidence="6">
    <location>
        <begin position="227"/>
        <end position="249"/>
    </location>
</feature>
<evidence type="ECO:0000256" key="6">
    <source>
        <dbReference type="SAM" id="Phobius"/>
    </source>
</evidence>
<dbReference type="CDD" id="cd06173">
    <property type="entry name" value="MFS_MefA_like"/>
    <property type="match status" value="1"/>
</dbReference>
<evidence type="ECO:0000313" key="7">
    <source>
        <dbReference type="EMBL" id="MFC7440671.1"/>
    </source>
</evidence>
<evidence type="ECO:0000313" key="8">
    <source>
        <dbReference type="Proteomes" id="UP001596500"/>
    </source>
</evidence>